<organism evidence="1 2">
    <name type="scientific">Dentiscutata erythropus</name>
    <dbReference type="NCBI Taxonomy" id="1348616"/>
    <lineage>
        <taxon>Eukaryota</taxon>
        <taxon>Fungi</taxon>
        <taxon>Fungi incertae sedis</taxon>
        <taxon>Mucoromycota</taxon>
        <taxon>Glomeromycotina</taxon>
        <taxon>Glomeromycetes</taxon>
        <taxon>Diversisporales</taxon>
        <taxon>Gigasporaceae</taxon>
        <taxon>Dentiscutata</taxon>
    </lineage>
</organism>
<dbReference type="EMBL" id="CAJVPY010012171">
    <property type="protein sequence ID" value="CAG8732365.1"/>
    <property type="molecule type" value="Genomic_DNA"/>
</dbReference>
<proteinExistence type="predicted"/>
<dbReference type="AlphaFoldDB" id="A0A9N9IEI4"/>
<name>A0A9N9IEI4_9GLOM</name>
<comment type="caution">
    <text evidence="1">The sequence shown here is derived from an EMBL/GenBank/DDBJ whole genome shotgun (WGS) entry which is preliminary data.</text>
</comment>
<sequence length="88" mass="10365">MTRQTSSIRRVCKAVSQCHSWYAQEIDPNLIKRSFKYCEISDDINEFNNLSKLDDEKVNDEGDANENVGFYNNINRQVYDKQEIVKNK</sequence>
<evidence type="ECO:0000313" key="1">
    <source>
        <dbReference type="EMBL" id="CAG8732365.1"/>
    </source>
</evidence>
<evidence type="ECO:0000313" key="2">
    <source>
        <dbReference type="Proteomes" id="UP000789405"/>
    </source>
</evidence>
<protein>
    <submittedName>
        <fullName evidence="1">10881_t:CDS:1</fullName>
    </submittedName>
</protein>
<gene>
    <name evidence="1" type="ORF">DERYTH_LOCUS15238</name>
</gene>
<keyword evidence="2" id="KW-1185">Reference proteome</keyword>
<accession>A0A9N9IEI4</accession>
<dbReference type="Proteomes" id="UP000789405">
    <property type="component" value="Unassembled WGS sequence"/>
</dbReference>
<reference evidence="1" key="1">
    <citation type="submission" date="2021-06" db="EMBL/GenBank/DDBJ databases">
        <authorList>
            <person name="Kallberg Y."/>
            <person name="Tangrot J."/>
            <person name="Rosling A."/>
        </authorList>
    </citation>
    <scope>NUCLEOTIDE SEQUENCE</scope>
    <source>
        <strain evidence="1">MA453B</strain>
    </source>
</reference>